<feature type="compositionally biased region" description="Basic and acidic residues" evidence="2">
    <location>
        <begin position="99"/>
        <end position="114"/>
    </location>
</feature>
<name>A0A1G7UCA6_9ACTN</name>
<evidence type="ECO:0000256" key="2">
    <source>
        <dbReference type="SAM" id="MobiDB-lite"/>
    </source>
</evidence>
<sequence>MTSVPELVEVELERACEAARARGAELERAGAVQLVRYAPSVVTAEVDDHAAHVEFAVVDGVLTCFCTCRDGRAGEFCAHCVATALAACRRRVRWSAGRDGARRADPDAGHAQRA</sequence>
<organism evidence="4 5">
    <name type="scientific">Sinosporangium album</name>
    <dbReference type="NCBI Taxonomy" id="504805"/>
    <lineage>
        <taxon>Bacteria</taxon>
        <taxon>Bacillati</taxon>
        <taxon>Actinomycetota</taxon>
        <taxon>Actinomycetes</taxon>
        <taxon>Streptosporangiales</taxon>
        <taxon>Streptosporangiaceae</taxon>
        <taxon>Sinosporangium</taxon>
    </lineage>
</organism>
<dbReference type="RefSeq" id="WP_093169057.1">
    <property type="nucleotide sequence ID" value="NZ_FNCN01000004.1"/>
</dbReference>
<evidence type="ECO:0000313" key="5">
    <source>
        <dbReference type="Proteomes" id="UP000198923"/>
    </source>
</evidence>
<protein>
    <recommendedName>
        <fullName evidence="3">SWIM-type domain-containing protein</fullName>
    </recommendedName>
</protein>
<dbReference type="AlphaFoldDB" id="A0A1G7UCA6"/>
<dbReference type="PROSITE" id="PS50966">
    <property type="entry name" value="ZF_SWIM"/>
    <property type="match status" value="1"/>
</dbReference>
<dbReference type="Proteomes" id="UP000198923">
    <property type="component" value="Unassembled WGS sequence"/>
</dbReference>
<dbReference type="GO" id="GO:0008270">
    <property type="term" value="F:zinc ion binding"/>
    <property type="evidence" value="ECO:0007669"/>
    <property type="project" value="UniProtKB-KW"/>
</dbReference>
<feature type="domain" description="SWIM-type" evidence="3">
    <location>
        <begin position="51"/>
        <end position="88"/>
    </location>
</feature>
<evidence type="ECO:0000313" key="4">
    <source>
        <dbReference type="EMBL" id="SDG45084.1"/>
    </source>
</evidence>
<feature type="region of interest" description="Disordered" evidence="2">
    <location>
        <begin position="95"/>
        <end position="114"/>
    </location>
</feature>
<keyword evidence="1" id="KW-0479">Metal-binding</keyword>
<evidence type="ECO:0000256" key="1">
    <source>
        <dbReference type="PROSITE-ProRule" id="PRU00325"/>
    </source>
</evidence>
<accession>A0A1G7UCA6</accession>
<keyword evidence="1" id="KW-0863">Zinc-finger</keyword>
<evidence type="ECO:0000259" key="3">
    <source>
        <dbReference type="PROSITE" id="PS50966"/>
    </source>
</evidence>
<dbReference type="EMBL" id="FNCN01000004">
    <property type="protein sequence ID" value="SDG45084.1"/>
    <property type="molecule type" value="Genomic_DNA"/>
</dbReference>
<keyword evidence="5" id="KW-1185">Reference proteome</keyword>
<dbReference type="OrthoDB" id="3677745at2"/>
<reference evidence="4 5" key="1">
    <citation type="submission" date="2016-10" db="EMBL/GenBank/DDBJ databases">
        <authorList>
            <person name="de Groot N.N."/>
        </authorList>
    </citation>
    <scope>NUCLEOTIDE SEQUENCE [LARGE SCALE GENOMIC DNA]</scope>
    <source>
        <strain evidence="4 5">CPCC 201354</strain>
    </source>
</reference>
<dbReference type="STRING" id="504805.SAMN05421505_104195"/>
<proteinExistence type="predicted"/>
<dbReference type="InterPro" id="IPR007527">
    <property type="entry name" value="Znf_SWIM"/>
</dbReference>
<keyword evidence="1" id="KW-0862">Zinc</keyword>
<gene>
    <name evidence="4" type="ORF">SAMN05421505_104195</name>
</gene>